<name>A0A841FVA1_9ACTN</name>
<dbReference type="Gene3D" id="1.10.10.10">
    <property type="entry name" value="Winged helix-like DNA-binding domain superfamily/Winged helix DNA-binding domain"/>
    <property type="match status" value="1"/>
</dbReference>
<keyword evidence="9" id="KW-1185">Reference proteome</keyword>
<dbReference type="PROSITE" id="PS50921">
    <property type="entry name" value="ANTAR"/>
    <property type="match status" value="1"/>
</dbReference>
<comment type="caution">
    <text evidence="8">The sequence shown here is derived from an EMBL/GenBank/DDBJ whole genome shotgun (WGS) entry which is preliminary data.</text>
</comment>
<dbReference type="InterPro" id="IPR011006">
    <property type="entry name" value="CheY-like_superfamily"/>
</dbReference>
<keyword evidence="5" id="KW-0804">Transcription</keyword>
<dbReference type="InterPro" id="IPR005561">
    <property type="entry name" value="ANTAR"/>
</dbReference>
<evidence type="ECO:0000256" key="6">
    <source>
        <dbReference type="SAM" id="MobiDB-lite"/>
    </source>
</evidence>
<evidence type="ECO:0000259" key="7">
    <source>
        <dbReference type="PROSITE" id="PS50921"/>
    </source>
</evidence>
<gene>
    <name evidence="8" type="ORF">HNR73_005143</name>
</gene>
<dbReference type="Gene3D" id="3.60.40.10">
    <property type="entry name" value="PPM-type phosphatase domain"/>
    <property type="match status" value="1"/>
</dbReference>
<accession>A0A841FVA1</accession>
<dbReference type="SUPFAM" id="SSF55781">
    <property type="entry name" value="GAF domain-like"/>
    <property type="match status" value="1"/>
</dbReference>
<evidence type="ECO:0000256" key="3">
    <source>
        <dbReference type="ARBA" id="ARBA00022801"/>
    </source>
</evidence>
<dbReference type="AlphaFoldDB" id="A0A841FVA1"/>
<dbReference type="Gene3D" id="3.30.450.40">
    <property type="match status" value="1"/>
</dbReference>
<evidence type="ECO:0000256" key="4">
    <source>
        <dbReference type="ARBA" id="ARBA00023015"/>
    </source>
</evidence>
<keyword evidence="4" id="KW-0805">Transcription regulation</keyword>
<dbReference type="GO" id="GO:0016301">
    <property type="term" value="F:kinase activity"/>
    <property type="evidence" value="ECO:0007669"/>
    <property type="project" value="UniProtKB-KW"/>
</dbReference>
<dbReference type="GO" id="GO:0016791">
    <property type="term" value="F:phosphatase activity"/>
    <property type="evidence" value="ECO:0007669"/>
    <property type="project" value="TreeGrafter"/>
</dbReference>
<evidence type="ECO:0000256" key="5">
    <source>
        <dbReference type="ARBA" id="ARBA00023163"/>
    </source>
</evidence>
<dbReference type="Proteomes" id="UP000548476">
    <property type="component" value="Unassembled WGS sequence"/>
</dbReference>
<evidence type="ECO:0000256" key="1">
    <source>
        <dbReference type="ARBA" id="ARBA00022679"/>
    </source>
</evidence>
<dbReference type="InterPro" id="IPR003018">
    <property type="entry name" value="GAF"/>
</dbReference>
<keyword evidence="3" id="KW-0378">Hydrolase</keyword>
<dbReference type="EMBL" id="JACHGT010000012">
    <property type="protein sequence ID" value="MBB6037267.1"/>
    <property type="molecule type" value="Genomic_DNA"/>
</dbReference>
<evidence type="ECO:0000313" key="9">
    <source>
        <dbReference type="Proteomes" id="UP000548476"/>
    </source>
</evidence>
<dbReference type="SMART" id="SM01012">
    <property type="entry name" value="ANTAR"/>
    <property type="match status" value="1"/>
</dbReference>
<keyword evidence="1" id="KW-0808">Transferase</keyword>
<dbReference type="InterPro" id="IPR052016">
    <property type="entry name" value="Bact_Sigma-Reg"/>
</dbReference>
<dbReference type="InterPro" id="IPR029016">
    <property type="entry name" value="GAF-like_dom_sf"/>
</dbReference>
<dbReference type="InterPro" id="IPR036457">
    <property type="entry name" value="PPM-type-like_dom_sf"/>
</dbReference>
<organism evidence="8 9">
    <name type="scientific">Phytomonospora endophytica</name>
    <dbReference type="NCBI Taxonomy" id="714109"/>
    <lineage>
        <taxon>Bacteria</taxon>
        <taxon>Bacillati</taxon>
        <taxon>Actinomycetota</taxon>
        <taxon>Actinomycetes</taxon>
        <taxon>Micromonosporales</taxon>
        <taxon>Micromonosporaceae</taxon>
        <taxon>Phytomonospora</taxon>
    </lineage>
</organism>
<dbReference type="PANTHER" id="PTHR43156:SF2">
    <property type="entry name" value="STAGE II SPORULATION PROTEIN E"/>
    <property type="match status" value="1"/>
</dbReference>
<dbReference type="RefSeq" id="WP_184790102.1">
    <property type="nucleotide sequence ID" value="NZ_BONT01000081.1"/>
</dbReference>
<proteinExistence type="predicted"/>
<feature type="region of interest" description="Disordered" evidence="6">
    <location>
        <begin position="538"/>
        <end position="557"/>
    </location>
</feature>
<dbReference type="Pfam" id="PF13185">
    <property type="entry name" value="GAF_2"/>
    <property type="match status" value="1"/>
</dbReference>
<feature type="domain" description="ANTAR" evidence="7">
    <location>
        <begin position="19"/>
        <end position="80"/>
    </location>
</feature>
<evidence type="ECO:0000256" key="2">
    <source>
        <dbReference type="ARBA" id="ARBA00022777"/>
    </source>
</evidence>
<dbReference type="Pfam" id="PF07228">
    <property type="entry name" value="SpoIIE"/>
    <property type="match status" value="1"/>
</dbReference>
<dbReference type="GO" id="GO:0003723">
    <property type="term" value="F:RNA binding"/>
    <property type="evidence" value="ECO:0007669"/>
    <property type="project" value="InterPro"/>
</dbReference>
<keyword evidence="2" id="KW-0418">Kinase</keyword>
<dbReference type="PANTHER" id="PTHR43156">
    <property type="entry name" value="STAGE II SPORULATION PROTEIN E-RELATED"/>
    <property type="match status" value="1"/>
</dbReference>
<dbReference type="Gene3D" id="3.30.450.20">
    <property type="entry name" value="PAS domain"/>
    <property type="match status" value="1"/>
</dbReference>
<dbReference type="InterPro" id="IPR001932">
    <property type="entry name" value="PPM-type_phosphatase-like_dom"/>
</dbReference>
<protein>
    <recommendedName>
        <fullName evidence="7">ANTAR domain-containing protein</fullName>
    </recommendedName>
</protein>
<dbReference type="InterPro" id="IPR036388">
    <property type="entry name" value="WH-like_DNA-bd_sf"/>
</dbReference>
<dbReference type="Pfam" id="PF03861">
    <property type="entry name" value="ANTAR"/>
    <property type="match status" value="1"/>
</dbReference>
<reference evidence="8 9" key="1">
    <citation type="submission" date="2020-08" db="EMBL/GenBank/DDBJ databases">
        <title>Genomic Encyclopedia of Type Strains, Phase IV (KMG-IV): sequencing the most valuable type-strain genomes for metagenomic binning, comparative biology and taxonomic classification.</title>
        <authorList>
            <person name="Goeker M."/>
        </authorList>
    </citation>
    <scope>NUCLEOTIDE SEQUENCE [LARGE SCALE GENOMIC DNA]</scope>
    <source>
        <strain evidence="8 9">YIM 65646</strain>
    </source>
</reference>
<sequence length="791" mass="83234">MTEPVDAPDNALDKLSSTVSRLRKERDGLRRAMRNRAVIEQAKGILAERLSVSPEDAFTQLIELSTHSNVKLAELAAALVAGRSPELDPAAIEDIAGAEILTRFPQSATDVGGYATDLAENLAEPTARRRLLAGRVEAALNFDEIADAVAASTLGWPAPATVVLMLLDADGALRLAGASGLPSELRSRWSRVPPIEGLPMVEAVRLRRPVLITDSETLHHEFPATVAPRSVQGLAALPLIGEDSVLGVLEVFWERAHVLDDEGRANLLALAEPTARRCQELSSLQTFGGMEETTIGSSVLPLMLDVFVNPAVLLAPIYGGDDQIVDFRVEAAGIAARALGDIEGLSDAQGSLLTFLPHLGSRRLVPWLAEVAESGEPQGLDGLYADAAFEGTRHSYLFDLRAIRLWDRVLVTCRVRGDAELMHEQLVLSEIAGDAGSFRWDSLTGHTVWSPGLFRLLGRVEKDGPLPAGQVGELIDPDDLARLLVEIDDTLVKGRTLTAEVRGVGRIAGRRFALTVTPRLEEEALAGVAGTVRDMAGVAGGEERGRPGRAGAGSGRRRLDSRINELAARDGRLEAGGFSVGGLLAGPEAPVLDCWFDLLELPDGRVFLAVGETHGPDSALTGQRLRHAAVAYGLAGLTPGALLTALNALSARLEPGRTAAVTVAIVDGKNGTVAWAAAGQGALIRCPRGGTGQVVPGALGLPVGSAEGLDYTGNEAAVSVGDRLVLYTESLLTSGGVSPAEALGALLSCEHPEPEGILADLRERAVTGAEVALSLVAGTITGLSRRRARTR</sequence>
<dbReference type="CDD" id="cd00130">
    <property type="entry name" value="PAS"/>
    <property type="match status" value="1"/>
</dbReference>
<dbReference type="SUPFAM" id="SSF52172">
    <property type="entry name" value="CheY-like"/>
    <property type="match status" value="1"/>
</dbReference>
<dbReference type="InterPro" id="IPR000014">
    <property type="entry name" value="PAS"/>
</dbReference>
<evidence type="ECO:0000313" key="8">
    <source>
        <dbReference type="EMBL" id="MBB6037267.1"/>
    </source>
</evidence>